<dbReference type="GO" id="GO:0010181">
    <property type="term" value="F:FMN binding"/>
    <property type="evidence" value="ECO:0007669"/>
    <property type="project" value="InterPro"/>
</dbReference>
<reference evidence="9" key="1">
    <citation type="submission" date="2021-05" db="EMBL/GenBank/DDBJ databases">
        <title>The genome of the haptophyte Pavlova lutheri (Diacronema luteri, Pavlovales) - a model for lipid biosynthesis in eukaryotic algae.</title>
        <authorList>
            <person name="Hulatt C.J."/>
            <person name="Posewitz M.C."/>
        </authorList>
    </citation>
    <scope>NUCLEOTIDE SEQUENCE</scope>
    <source>
        <strain evidence="9">NIVA-4/92</strain>
    </source>
</reference>
<evidence type="ECO:0000256" key="3">
    <source>
        <dbReference type="ARBA" id="ARBA00022989"/>
    </source>
</evidence>
<dbReference type="PANTHER" id="PTHR11662">
    <property type="entry name" value="SOLUTE CARRIER FAMILY 17"/>
    <property type="match status" value="1"/>
</dbReference>
<feature type="transmembrane region" description="Helical" evidence="6">
    <location>
        <begin position="395"/>
        <end position="418"/>
    </location>
</feature>
<organism evidence="9 10">
    <name type="scientific">Diacronema lutheri</name>
    <name type="common">Unicellular marine alga</name>
    <name type="synonym">Monochrysis lutheri</name>
    <dbReference type="NCBI Taxonomy" id="2081491"/>
    <lineage>
        <taxon>Eukaryota</taxon>
        <taxon>Haptista</taxon>
        <taxon>Haptophyta</taxon>
        <taxon>Pavlovophyceae</taxon>
        <taxon>Pavlovales</taxon>
        <taxon>Pavlovaceae</taxon>
        <taxon>Diacronema</taxon>
    </lineage>
</organism>
<evidence type="ECO:0000259" key="8">
    <source>
        <dbReference type="PROSITE" id="PS50850"/>
    </source>
</evidence>
<dbReference type="AlphaFoldDB" id="A0A8J6C806"/>
<feature type="transmembrane region" description="Helical" evidence="6">
    <location>
        <begin position="585"/>
        <end position="606"/>
    </location>
</feature>
<dbReference type="SUPFAM" id="SSF50475">
    <property type="entry name" value="FMN-binding split barrel"/>
    <property type="match status" value="1"/>
</dbReference>
<keyword evidence="7" id="KW-0732">Signal</keyword>
<keyword evidence="4 6" id="KW-0472">Membrane</keyword>
<dbReference type="InterPro" id="IPR020846">
    <property type="entry name" value="MFS_dom"/>
</dbReference>
<dbReference type="InterPro" id="IPR012349">
    <property type="entry name" value="Split_barrel_FMN-bd"/>
</dbReference>
<dbReference type="Gene3D" id="1.20.1250.20">
    <property type="entry name" value="MFS general substrate transporter like domains"/>
    <property type="match status" value="2"/>
</dbReference>
<feature type="signal peptide" evidence="7">
    <location>
        <begin position="1"/>
        <end position="24"/>
    </location>
</feature>
<dbReference type="Gene3D" id="2.30.110.10">
    <property type="entry name" value="Electron Transport, Fmn-binding Protein, Chain A"/>
    <property type="match status" value="1"/>
</dbReference>
<dbReference type="InterPro" id="IPR011701">
    <property type="entry name" value="MFS"/>
</dbReference>
<dbReference type="OrthoDB" id="434253at2759"/>
<evidence type="ECO:0000256" key="7">
    <source>
        <dbReference type="SAM" id="SignalP"/>
    </source>
</evidence>
<dbReference type="PROSITE" id="PS50850">
    <property type="entry name" value="MFS"/>
    <property type="match status" value="1"/>
</dbReference>
<feature type="transmembrane region" description="Helical" evidence="6">
    <location>
        <begin position="649"/>
        <end position="672"/>
    </location>
</feature>
<feature type="domain" description="Major facilitator superfamily (MFS) profile" evidence="8">
    <location>
        <begin position="304"/>
        <end position="746"/>
    </location>
</feature>
<feature type="transmembrane region" description="Helical" evidence="6">
    <location>
        <begin position="544"/>
        <end position="565"/>
    </location>
</feature>
<proteinExistence type="predicted"/>
<comment type="subcellular location">
    <subcellularLocation>
        <location evidence="1">Membrane</location>
        <topology evidence="1">Multi-pass membrane protein</topology>
    </subcellularLocation>
</comment>
<feature type="transmembrane region" description="Helical" evidence="6">
    <location>
        <begin position="430"/>
        <end position="448"/>
    </location>
</feature>
<keyword evidence="3 6" id="KW-1133">Transmembrane helix</keyword>
<gene>
    <name evidence="9" type="ORF">KFE25_004498</name>
</gene>
<keyword evidence="10" id="KW-1185">Reference proteome</keyword>
<dbReference type="Proteomes" id="UP000751190">
    <property type="component" value="Unassembled WGS sequence"/>
</dbReference>
<evidence type="ECO:0000313" key="10">
    <source>
        <dbReference type="Proteomes" id="UP000751190"/>
    </source>
</evidence>
<evidence type="ECO:0000256" key="1">
    <source>
        <dbReference type="ARBA" id="ARBA00004141"/>
    </source>
</evidence>
<dbReference type="GO" id="GO:0016020">
    <property type="term" value="C:membrane"/>
    <property type="evidence" value="ECO:0007669"/>
    <property type="project" value="UniProtKB-SubCell"/>
</dbReference>
<evidence type="ECO:0000256" key="5">
    <source>
        <dbReference type="SAM" id="MobiDB-lite"/>
    </source>
</evidence>
<dbReference type="PANTHER" id="PTHR11662:SF399">
    <property type="entry name" value="FI19708P1-RELATED"/>
    <property type="match status" value="1"/>
</dbReference>
<dbReference type="InterPro" id="IPR036259">
    <property type="entry name" value="MFS_trans_sf"/>
</dbReference>
<dbReference type="EMBL" id="JAGTXO010000034">
    <property type="protein sequence ID" value="KAG8460250.1"/>
    <property type="molecule type" value="Genomic_DNA"/>
</dbReference>
<comment type="caution">
    <text evidence="9">The sequence shown here is derived from an EMBL/GenBank/DDBJ whole genome shotgun (WGS) entry which is preliminary data.</text>
</comment>
<feature type="transmembrane region" description="Helical" evidence="6">
    <location>
        <begin position="684"/>
        <end position="703"/>
    </location>
</feature>
<feature type="transmembrane region" description="Helical" evidence="6">
    <location>
        <begin position="723"/>
        <end position="742"/>
    </location>
</feature>
<evidence type="ECO:0000256" key="6">
    <source>
        <dbReference type="SAM" id="Phobius"/>
    </source>
</evidence>
<dbReference type="Pfam" id="PF12766">
    <property type="entry name" value="Pyridox_oxase_2"/>
    <property type="match status" value="1"/>
</dbReference>
<keyword evidence="2 6" id="KW-0812">Transmembrane</keyword>
<sequence length="749" mass="75536">MHHGLPRLLAWSVVVALSSAMASGVPTTVRWRARLDAAMARSRKERGANFVQLATVDASGAPHCRSVVCRGFEAAAGENGDVLRMVTDTRSDKVAQLVARPEAELVWWFARSSEQFRIAGPVEIVAADDALSAAFSADALARATPNAAIRDALLAARKQQWGNLSDQAREQFFHPTPGRPLGAEPAADVPAGGRDAATGRVLEPPRSFALLLLRPRRVDYLCLHGNLRQIDEAGAGARDDANGAAGAWSETLPRALPRVARAPAAPPLRASPAGADAPSGWRPDDGEAGGAWDGAWLAGGRAALLALCCAIATLCSLDRVVMSVAILPMAAQLHYDAQTQGAIAAAFSGGYCIGLVPAGLAAAAGSPAPVLLGGLVLWSLAQGATPLAADAGLPALLACRALMGVGESACVPALQLVAATLVPAPFRSRFWGVLSACFSVGTMAAYVLTPAIIGAAGWESAFLVFAAAGIAVALAWAAVGAGSVSLDTPPLPAAPHLRLGGGNGAAAAVAVAADAAAPPPPPAAGGARALLDAPWRQMAASPSVWALAVAHSASNFFGYFAASWLPSFFASQYGLDMRAASDAALIPYIFGSGAAAGAGAVADGMVRAGVSLTETRRRLQLVAAVGPALCCAALVAGGGSPVAGGHVPLGVAEALLVGAIGSSHCLAAGYGCGAQDISRRYASLIYATTSAVAVVAGACAQYATGALIAADGAAGGAGGFARVLALVVVVELAGGLLFARWWRSEREFE</sequence>
<evidence type="ECO:0000256" key="4">
    <source>
        <dbReference type="ARBA" id="ARBA00023136"/>
    </source>
</evidence>
<feature type="chain" id="PRO_5035310882" description="Major facilitator superfamily (MFS) profile domain-containing protein" evidence="7">
    <location>
        <begin position="25"/>
        <end position="749"/>
    </location>
</feature>
<dbReference type="InterPro" id="IPR050382">
    <property type="entry name" value="MFS_Na/Anion_cotransporter"/>
</dbReference>
<dbReference type="InterPro" id="IPR024624">
    <property type="entry name" value="Pyridox_Oxase_Alr4036_FMN-bd"/>
</dbReference>
<feature type="transmembrane region" description="Helical" evidence="6">
    <location>
        <begin position="618"/>
        <end position="637"/>
    </location>
</feature>
<feature type="region of interest" description="Disordered" evidence="5">
    <location>
        <begin position="171"/>
        <end position="198"/>
    </location>
</feature>
<feature type="transmembrane region" description="Helical" evidence="6">
    <location>
        <begin position="460"/>
        <end position="479"/>
    </location>
</feature>
<dbReference type="Pfam" id="PF07690">
    <property type="entry name" value="MFS_1"/>
    <property type="match status" value="1"/>
</dbReference>
<evidence type="ECO:0000256" key="2">
    <source>
        <dbReference type="ARBA" id="ARBA00022692"/>
    </source>
</evidence>
<dbReference type="SUPFAM" id="SSF103473">
    <property type="entry name" value="MFS general substrate transporter"/>
    <property type="match status" value="1"/>
</dbReference>
<dbReference type="GO" id="GO:0022857">
    <property type="term" value="F:transmembrane transporter activity"/>
    <property type="evidence" value="ECO:0007669"/>
    <property type="project" value="InterPro"/>
</dbReference>
<name>A0A8J6C806_DIALT</name>
<evidence type="ECO:0000313" key="9">
    <source>
        <dbReference type="EMBL" id="KAG8460250.1"/>
    </source>
</evidence>
<protein>
    <recommendedName>
        <fullName evidence="8">Major facilitator superfamily (MFS) profile domain-containing protein</fullName>
    </recommendedName>
</protein>
<accession>A0A8J6C806</accession>